<evidence type="ECO:0000313" key="14">
    <source>
        <dbReference type="EMBL" id="RLV56391.1"/>
    </source>
</evidence>
<dbReference type="EC" id="1.11.1.6" evidence="11"/>
<dbReference type="Pfam" id="PF00199">
    <property type="entry name" value="Catalase"/>
    <property type="match status" value="1"/>
</dbReference>
<reference evidence="14 15" key="1">
    <citation type="submission" date="2018-10" db="EMBL/GenBank/DDBJ databases">
        <title>Aeromicrobium sp. 9W16Y-2 whole genome shotgun sequence.</title>
        <authorList>
            <person name="Li F."/>
        </authorList>
    </citation>
    <scope>NUCLEOTIDE SEQUENCE [LARGE SCALE GENOMIC DNA]</scope>
    <source>
        <strain evidence="14 15">9W16Y-2</strain>
    </source>
</reference>
<dbReference type="InterPro" id="IPR020835">
    <property type="entry name" value="Catalase_sf"/>
</dbReference>
<organism evidence="14 15">
    <name type="scientific">Aeromicrobium phragmitis</name>
    <dbReference type="NCBI Taxonomy" id="2478914"/>
    <lineage>
        <taxon>Bacteria</taxon>
        <taxon>Bacillati</taxon>
        <taxon>Actinomycetota</taxon>
        <taxon>Actinomycetes</taxon>
        <taxon>Propionibacteriales</taxon>
        <taxon>Nocardioidaceae</taxon>
        <taxon>Aeromicrobium</taxon>
    </lineage>
</organism>
<feature type="active site" evidence="9">
    <location>
        <position position="145"/>
    </location>
</feature>
<dbReference type="PROSITE" id="PS00438">
    <property type="entry name" value="CATALASE_2"/>
    <property type="match status" value="1"/>
</dbReference>
<dbReference type="GO" id="GO:0042542">
    <property type="term" value="P:response to hydrogen peroxide"/>
    <property type="evidence" value="ECO:0007669"/>
    <property type="project" value="TreeGrafter"/>
</dbReference>
<keyword evidence="2 11" id="KW-0575">Peroxidase</keyword>
<dbReference type="Gene3D" id="2.40.180.10">
    <property type="entry name" value="Catalase core domain"/>
    <property type="match status" value="1"/>
</dbReference>
<keyword evidence="7 11" id="KW-0376">Hydrogen peroxide</keyword>
<dbReference type="AlphaFoldDB" id="A0A3L8PM15"/>
<keyword evidence="15" id="KW-1185">Reference proteome</keyword>
<evidence type="ECO:0000256" key="7">
    <source>
        <dbReference type="ARBA" id="ARBA00023324"/>
    </source>
</evidence>
<evidence type="ECO:0000256" key="11">
    <source>
        <dbReference type="RuleBase" id="RU000498"/>
    </source>
</evidence>
<dbReference type="SUPFAM" id="SSF56634">
    <property type="entry name" value="Heme-dependent catalase-like"/>
    <property type="match status" value="1"/>
</dbReference>
<dbReference type="GO" id="GO:0042744">
    <property type="term" value="P:hydrogen peroxide catabolic process"/>
    <property type="evidence" value="ECO:0007669"/>
    <property type="project" value="UniProtKB-KW"/>
</dbReference>
<dbReference type="PANTHER" id="PTHR11465">
    <property type="entry name" value="CATALASE"/>
    <property type="match status" value="1"/>
</dbReference>
<evidence type="ECO:0000256" key="9">
    <source>
        <dbReference type="PIRSR" id="PIRSR038928-1"/>
    </source>
</evidence>
<evidence type="ECO:0000256" key="1">
    <source>
        <dbReference type="ARBA" id="ARBA00005329"/>
    </source>
</evidence>
<dbReference type="OrthoDB" id="3169619at2"/>
<dbReference type="InterPro" id="IPR018028">
    <property type="entry name" value="Catalase"/>
</dbReference>
<keyword evidence="5 11" id="KW-0560">Oxidoreductase</keyword>
<keyword evidence="6 10" id="KW-0408">Iron</keyword>
<feature type="compositionally biased region" description="Polar residues" evidence="12">
    <location>
        <begin position="1"/>
        <end position="11"/>
    </location>
</feature>
<sequence>MAQIPQPNDGTSFAAKPTAEADLGSTRGNGAPAESDRNSLTVGADGPILLHDVHFIEQMAHFNRERVPERNVHAKGSGAFGVFETTEDVSAYTKAALFQPGATTEMLARFSTVAGEQGSPDTWRDPRGFALKFYTTEGNYDLVGNNTPIFFIRDTMKFPHFIRSQKRRGGSGLRDNNMQWDFWTLNPESAHQVTYLMGDRGIPKTYRHMNGYGSHTYLWINEAGDKHWVKYHFHSNQGVEGLTGEEADRIAGQDADFHRRDLYDAIERGEFPSWTLSVQLMPYEDAKTYRINPFDLTKIWPHSDYPLVKVGTMTLNRNPDNFFAEIEQAAFAPSSVVPGIGFSPDKMLLGRTFAYADTQRYRIGTNHHQLPVNRPRAVAQHNTYLLDGSMAYEHSGDAPVYAPNSFGRGYSDETGTVTDGWETDGEMVRQAYTLRAEDDDWSQAGTLVREVWNDAQREEFVNNVAGHLLGGVKGDVLERAFEYWKNVDAECGKRIEELVRAGLGQPNPGTETEAAQANASAPIVESDTHAG</sequence>
<dbReference type="InterPro" id="IPR040333">
    <property type="entry name" value="Catalase_3"/>
</dbReference>
<evidence type="ECO:0000256" key="6">
    <source>
        <dbReference type="ARBA" id="ARBA00023004"/>
    </source>
</evidence>
<name>A0A3L8PM15_9ACTN</name>
<feature type="region of interest" description="Disordered" evidence="12">
    <location>
        <begin position="1"/>
        <end position="42"/>
    </location>
</feature>
<feature type="binding site" description="axial binding residue" evidence="10">
    <location>
        <position position="355"/>
    </location>
    <ligand>
        <name>heme</name>
        <dbReference type="ChEBI" id="CHEBI:30413"/>
    </ligand>
    <ligandPart>
        <name>Fe</name>
        <dbReference type="ChEBI" id="CHEBI:18248"/>
    </ligandPart>
</feature>
<feature type="domain" description="Catalase core" evidence="13">
    <location>
        <begin position="26"/>
        <end position="410"/>
    </location>
</feature>
<comment type="cofactor">
    <cofactor evidence="10">
        <name>heme</name>
        <dbReference type="ChEBI" id="CHEBI:30413"/>
    </cofactor>
</comment>
<dbReference type="EMBL" id="RDBF01000003">
    <property type="protein sequence ID" value="RLV56391.1"/>
    <property type="molecule type" value="Genomic_DNA"/>
</dbReference>
<dbReference type="FunFam" id="2.40.180.10:FF:000001">
    <property type="entry name" value="Catalase"/>
    <property type="match status" value="1"/>
</dbReference>
<evidence type="ECO:0000256" key="10">
    <source>
        <dbReference type="PIRSR" id="PIRSR038928-2"/>
    </source>
</evidence>
<dbReference type="SMART" id="SM01060">
    <property type="entry name" value="Catalase"/>
    <property type="match status" value="1"/>
</dbReference>
<dbReference type="RefSeq" id="WP_121793399.1">
    <property type="nucleotide sequence ID" value="NZ_RDBF01000003.1"/>
</dbReference>
<feature type="active site" evidence="9">
    <location>
        <position position="73"/>
    </location>
</feature>
<evidence type="ECO:0000256" key="2">
    <source>
        <dbReference type="ARBA" id="ARBA00022559"/>
    </source>
</evidence>
<dbReference type="PROSITE" id="PS51402">
    <property type="entry name" value="CATALASE_3"/>
    <property type="match status" value="1"/>
</dbReference>
<dbReference type="Pfam" id="PF06628">
    <property type="entry name" value="Catalase-rel"/>
    <property type="match status" value="1"/>
</dbReference>
<comment type="catalytic activity">
    <reaction evidence="8 11">
        <text>2 H2O2 = O2 + 2 H2O</text>
        <dbReference type="Rhea" id="RHEA:20309"/>
        <dbReference type="ChEBI" id="CHEBI:15377"/>
        <dbReference type="ChEBI" id="CHEBI:15379"/>
        <dbReference type="ChEBI" id="CHEBI:16240"/>
        <dbReference type="EC" id="1.11.1.6"/>
    </reaction>
</comment>
<protein>
    <recommendedName>
        <fullName evidence="11">Catalase</fullName>
        <ecNumber evidence="11">1.11.1.6</ecNumber>
    </recommendedName>
</protein>
<keyword evidence="4 10" id="KW-0479">Metal-binding</keyword>
<feature type="region of interest" description="Disordered" evidence="12">
    <location>
        <begin position="502"/>
        <end position="531"/>
    </location>
</feature>
<dbReference type="PANTHER" id="PTHR11465:SF9">
    <property type="entry name" value="CATALASE"/>
    <property type="match status" value="1"/>
</dbReference>
<comment type="caution">
    <text evidence="14">The sequence shown here is derived from an EMBL/GenBank/DDBJ whole genome shotgun (WGS) entry which is preliminary data.</text>
</comment>
<dbReference type="InterPro" id="IPR002226">
    <property type="entry name" value="Catalase_haem_BS"/>
</dbReference>
<dbReference type="InterPro" id="IPR024711">
    <property type="entry name" value="Catalase_clade1/3"/>
</dbReference>
<dbReference type="PIRSF" id="PIRSF038928">
    <property type="entry name" value="Catalase_clade1-3"/>
    <property type="match status" value="1"/>
</dbReference>
<comment type="similarity">
    <text evidence="1 11">Belongs to the catalase family.</text>
</comment>
<dbReference type="InterPro" id="IPR011614">
    <property type="entry name" value="Catalase_core"/>
</dbReference>
<feature type="compositionally biased region" description="Polar residues" evidence="12">
    <location>
        <begin position="507"/>
        <end position="519"/>
    </location>
</feature>
<evidence type="ECO:0000259" key="13">
    <source>
        <dbReference type="SMART" id="SM01060"/>
    </source>
</evidence>
<keyword evidence="3 10" id="KW-0349">Heme</keyword>
<dbReference type="GO" id="GO:0046872">
    <property type="term" value="F:metal ion binding"/>
    <property type="evidence" value="ECO:0007669"/>
    <property type="project" value="UniProtKB-KW"/>
</dbReference>
<dbReference type="GO" id="GO:0020037">
    <property type="term" value="F:heme binding"/>
    <property type="evidence" value="ECO:0007669"/>
    <property type="project" value="InterPro"/>
</dbReference>
<dbReference type="InterPro" id="IPR024708">
    <property type="entry name" value="Catalase_AS"/>
</dbReference>
<dbReference type="CDD" id="cd08156">
    <property type="entry name" value="catalase_clade_3"/>
    <property type="match status" value="1"/>
</dbReference>
<evidence type="ECO:0000313" key="15">
    <source>
        <dbReference type="Proteomes" id="UP000282515"/>
    </source>
</evidence>
<evidence type="ECO:0000256" key="4">
    <source>
        <dbReference type="ARBA" id="ARBA00022723"/>
    </source>
</evidence>
<evidence type="ECO:0000256" key="12">
    <source>
        <dbReference type="SAM" id="MobiDB-lite"/>
    </source>
</evidence>
<accession>A0A3L8PM15</accession>
<dbReference type="InterPro" id="IPR010582">
    <property type="entry name" value="Catalase_immune_responsive"/>
</dbReference>
<proteinExistence type="inferred from homology"/>
<gene>
    <name evidence="14" type="ORF">D9V41_04690</name>
</gene>
<evidence type="ECO:0000256" key="3">
    <source>
        <dbReference type="ARBA" id="ARBA00022617"/>
    </source>
</evidence>
<evidence type="ECO:0000256" key="5">
    <source>
        <dbReference type="ARBA" id="ARBA00023002"/>
    </source>
</evidence>
<dbReference type="GO" id="GO:0005737">
    <property type="term" value="C:cytoplasm"/>
    <property type="evidence" value="ECO:0007669"/>
    <property type="project" value="TreeGrafter"/>
</dbReference>
<dbReference type="Proteomes" id="UP000282515">
    <property type="component" value="Unassembled WGS sequence"/>
</dbReference>
<dbReference type="PROSITE" id="PS00437">
    <property type="entry name" value="CATALASE_1"/>
    <property type="match status" value="1"/>
</dbReference>
<dbReference type="GO" id="GO:0004096">
    <property type="term" value="F:catalase activity"/>
    <property type="evidence" value="ECO:0007669"/>
    <property type="project" value="UniProtKB-EC"/>
</dbReference>
<evidence type="ECO:0000256" key="8">
    <source>
        <dbReference type="ARBA" id="ARBA00049254"/>
    </source>
</evidence>
<dbReference type="PRINTS" id="PR00067">
    <property type="entry name" value="CATALASE"/>
</dbReference>